<gene>
    <name evidence="1" type="ORF">NF677_18710</name>
</gene>
<evidence type="ECO:0000313" key="1">
    <source>
        <dbReference type="EMBL" id="UST83561.1"/>
    </source>
</evidence>
<dbReference type="Proteomes" id="UP001056851">
    <property type="component" value="Chromosome"/>
</dbReference>
<name>A0ABY5CA98_9PSED</name>
<sequence length="332" mass="39062">MNHLLKDKNILYIAPAFFGYESDIKKELEKQGASVTFLLDRPFNSAFLKALTRVRREWVIGSANRYYHAALASDTTDFDYVFVVNGQTLSRDTLAAWRQRYSSAKFILYMWDSFSNRQQTLENLEFFDSIFTFDKNDADQYHVNFRPLFFSAGFESTVETPVLYDISFIGTAHTDRFSIVEKVDGQLSPSIRRYWYLLLQAKWVYWAYRLTNKNFRTARMEKFRFESIAKTEVQRVFNASRAILDIEHPQQTGLTMRTLETLGARKKLVTTNASVKFYDFYSEDNISIIDRNNPVISERFLNTPYKTVESHVYRRYSLSGWLEEIINTVNKL</sequence>
<accession>A0ABY5CA98</accession>
<reference evidence="1" key="1">
    <citation type="submission" date="2022-06" db="EMBL/GenBank/DDBJ databases">
        <title>Investigating genetic diversity within the most abundant and prevalent non-pathogenic leaf-associated bacterial species interacting with Arabidopsis thaliana in natural habitats.</title>
        <authorList>
            <person name="Ramirez-Sanchez D."/>
            <person name="Gibelin-Viala C."/>
            <person name="Mayjonade B."/>
            <person name="Duflos R."/>
            <person name="Belmonte E."/>
            <person name="Pailler V."/>
            <person name="Bartoli C."/>
            <person name="Carrere S."/>
            <person name="Vailleau F."/>
            <person name="Roux F."/>
        </authorList>
    </citation>
    <scope>NUCLEOTIDE SEQUENCE</scope>
    <source>
        <strain evidence="1">OTU6ESPEB1</strain>
    </source>
</reference>
<keyword evidence="2" id="KW-1185">Reference proteome</keyword>
<protein>
    <recommendedName>
        <fullName evidence="3">Eps11J</fullName>
    </recommendedName>
</protein>
<proteinExistence type="predicted"/>
<organism evidence="1 2">
    <name type="scientific">Pseudomonas siliginis</name>
    <dbReference type="NCBI Taxonomy" id="2842346"/>
    <lineage>
        <taxon>Bacteria</taxon>
        <taxon>Pseudomonadati</taxon>
        <taxon>Pseudomonadota</taxon>
        <taxon>Gammaproteobacteria</taxon>
        <taxon>Pseudomonadales</taxon>
        <taxon>Pseudomonadaceae</taxon>
        <taxon>Pseudomonas</taxon>
    </lineage>
</organism>
<evidence type="ECO:0000313" key="2">
    <source>
        <dbReference type="Proteomes" id="UP001056851"/>
    </source>
</evidence>
<dbReference type="EMBL" id="CP099599">
    <property type="protein sequence ID" value="UST83561.1"/>
    <property type="molecule type" value="Genomic_DNA"/>
</dbReference>
<dbReference type="RefSeq" id="WP_252878668.1">
    <property type="nucleotide sequence ID" value="NZ_CP087186.1"/>
</dbReference>
<evidence type="ECO:0008006" key="3">
    <source>
        <dbReference type="Google" id="ProtNLM"/>
    </source>
</evidence>